<gene>
    <name evidence="1" type="ORF">M0R45_026054</name>
</gene>
<dbReference type="Proteomes" id="UP001457282">
    <property type="component" value="Unassembled WGS sequence"/>
</dbReference>
<keyword evidence="2" id="KW-1185">Reference proteome</keyword>
<evidence type="ECO:0000313" key="1">
    <source>
        <dbReference type="EMBL" id="KAK9928939.1"/>
    </source>
</evidence>
<dbReference type="EMBL" id="JBEDUW010000005">
    <property type="protein sequence ID" value="KAK9928939.1"/>
    <property type="molecule type" value="Genomic_DNA"/>
</dbReference>
<evidence type="ECO:0000313" key="2">
    <source>
        <dbReference type="Proteomes" id="UP001457282"/>
    </source>
</evidence>
<organism evidence="1 2">
    <name type="scientific">Rubus argutus</name>
    <name type="common">Southern blackberry</name>
    <dbReference type="NCBI Taxonomy" id="59490"/>
    <lineage>
        <taxon>Eukaryota</taxon>
        <taxon>Viridiplantae</taxon>
        <taxon>Streptophyta</taxon>
        <taxon>Embryophyta</taxon>
        <taxon>Tracheophyta</taxon>
        <taxon>Spermatophyta</taxon>
        <taxon>Magnoliopsida</taxon>
        <taxon>eudicotyledons</taxon>
        <taxon>Gunneridae</taxon>
        <taxon>Pentapetalae</taxon>
        <taxon>rosids</taxon>
        <taxon>fabids</taxon>
        <taxon>Rosales</taxon>
        <taxon>Rosaceae</taxon>
        <taxon>Rosoideae</taxon>
        <taxon>Rosoideae incertae sedis</taxon>
        <taxon>Rubus</taxon>
    </lineage>
</organism>
<reference evidence="1 2" key="1">
    <citation type="journal article" date="2023" name="G3 (Bethesda)">
        <title>A chromosome-length genome assembly and annotation of blackberry (Rubus argutus, cv. 'Hillquist').</title>
        <authorList>
            <person name="Bruna T."/>
            <person name="Aryal R."/>
            <person name="Dudchenko O."/>
            <person name="Sargent D.J."/>
            <person name="Mead D."/>
            <person name="Buti M."/>
            <person name="Cavallini A."/>
            <person name="Hytonen T."/>
            <person name="Andres J."/>
            <person name="Pham M."/>
            <person name="Weisz D."/>
            <person name="Mascagni F."/>
            <person name="Usai G."/>
            <person name="Natali L."/>
            <person name="Bassil N."/>
            <person name="Fernandez G.E."/>
            <person name="Lomsadze A."/>
            <person name="Armour M."/>
            <person name="Olukolu B."/>
            <person name="Poorten T."/>
            <person name="Britton C."/>
            <person name="Davik J."/>
            <person name="Ashrafi H."/>
            <person name="Aiden E.L."/>
            <person name="Borodovsky M."/>
            <person name="Worthington M."/>
        </authorList>
    </citation>
    <scope>NUCLEOTIDE SEQUENCE [LARGE SCALE GENOMIC DNA]</scope>
    <source>
        <strain evidence="1">PI 553951</strain>
    </source>
</reference>
<protein>
    <submittedName>
        <fullName evidence="1">Uncharacterized protein</fullName>
    </submittedName>
</protein>
<proteinExistence type="predicted"/>
<comment type="caution">
    <text evidence="1">The sequence shown here is derived from an EMBL/GenBank/DDBJ whole genome shotgun (WGS) entry which is preliminary data.</text>
</comment>
<dbReference type="AlphaFoldDB" id="A0AAW1WXU2"/>
<name>A0AAW1WXU2_RUBAR</name>
<sequence length="128" mass="13951">MVIQAAIEEDAAPVDWGRRRQRRRHEIWAEERGMALGAATAREARPGRRRCSLDAATARRQEYGVGAAAVFTSTGSCLGRREWRGLGMFGAAAEREGDGDVVDWSWAGSTGDGAELGVGRRWLFDGLS</sequence>
<accession>A0AAW1WXU2</accession>